<keyword evidence="1" id="KW-0812">Transmembrane</keyword>
<dbReference type="GeneID" id="13886127"/>
<accession>H2APB8</accession>
<dbReference type="GO" id="GO:1990429">
    <property type="term" value="C:peroxisomal importomer complex"/>
    <property type="evidence" value="ECO:0007669"/>
    <property type="project" value="EnsemblFungi"/>
</dbReference>
<dbReference type="InParanoid" id="H2APB8"/>
<keyword evidence="1" id="KW-1133">Transmembrane helix</keyword>
<dbReference type="STRING" id="1071382.H2APB8"/>
<evidence type="ECO:0000313" key="2">
    <source>
        <dbReference type="EMBL" id="CCF56218.1"/>
    </source>
</evidence>
<reference evidence="2 3" key="1">
    <citation type="journal article" date="2011" name="Proc. Natl. Acad. Sci. U.S.A.">
        <title>Evolutionary erosion of yeast sex chromosomes by mating-type switching accidents.</title>
        <authorList>
            <person name="Gordon J.L."/>
            <person name="Armisen D."/>
            <person name="Proux-Wera E."/>
            <person name="Oheigeartaigh S.S."/>
            <person name="Byrne K.P."/>
            <person name="Wolfe K.H."/>
        </authorList>
    </citation>
    <scope>NUCLEOTIDE SEQUENCE [LARGE SCALE GENOMIC DNA]</scope>
    <source>
        <strain evidence="3">ATCC 22294 / BCRC 22015 / CBS 2517 / CECT 1963 / NBRC 1671 / NRRL Y-8276</strain>
    </source>
</reference>
<keyword evidence="3" id="KW-1185">Reference proteome</keyword>
<keyword evidence="1" id="KW-0472">Membrane</keyword>
<dbReference type="EMBL" id="HE650821">
    <property type="protein sequence ID" value="CCF56218.1"/>
    <property type="molecule type" value="Genomic_DNA"/>
</dbReference>
<dbReference type="GO" id="GO:0008320">
    <property type="term" value="F:protein transmembrane transporter activity"/>
    <property type="evidence" value="ECO:0007669"/>
    <property type="project" value="EnsemblFungi"/>
</dbReference>
<dbReference type="Proteomes" id="UP000005220">
    <property type="component" value="Chromosome 1"/>
</dbReference>
<evidence type="ECO:0000313" key="3">
    <source>
        <dbReference type="Proteomes" id="UP000005220"/>
    </source>
</evidence>
<dbReference type="GO" id="GO:0016560">
    <property type="term" value="P:protein import into peroxisome matrix, docking"/>
    <property type="evidence" value="ECO:0007669"/>
    <property type="project" value="EnsemblFungi"/>
</dbReference>
<dbReference type="eggNOG" id="ENOG502S4G6">
    <property type="taxonomic scope" value="Eukaryota"/>
</dbReference>
<name>H2APB8_KAZAF</name>
<dbReference type="KEGG" id="kaf:KAFR_0A07840"/>
<dbReference type="HOGENOM" id="CLU_115007_0_0_1"/>
<dbReference type="OrthoDB" id="4034942at2759"/>
<evidence type="ECO:0000256" key="1">
    <source>
        <dbReference type="SAM" id="Phobius"/>
    </source>
</evidence>
<feature type="transmembrane region" description="Helical" evidence="1">
    <location>
        <begin position="33"/>
        <end position="52"/>
    </location>
</feature>
<dbReference type="FunCoup" id="H2APB8">
    <property type="interactions" value="31"/>
</dbReference>
<dbReference type="GO" id="GO:0005778">
    <property type="term" value="C:peroxisomal membrane"/>
    <property type="evidence" value="ECO:0007669"/>
    <property type="project" value="EnsemblFungi"/>
</dbReference>
<sequence>MSPNLLNDIKWPDESSIVRRRYQHPTLVALRSLFHNIGILSSLGYLILLFVVQPCLAEQFRQRNELAVTTLLRLRALVSTLQKRLKVSPVTILGFNQHDKYIERATQTDNDSTAPSQTKGYLTDINEKLRQAAQVLEVQNLLDGNQSDRNTVAGLTFQMKLLVDQVELTDQSKVVNGKCRDVIDNLRTIKGTYVNGGRMK</sequence>
<organism evidence="2 3">
    <name type="scientific">Kazachstania africana (strain ATCC 22294 / BCRC 22015 / CBS 2517 / CECT 1963 / NBRC 1671 / NRRL Y-8276)</name>
    <name type="common">Yeast</name>
    <name type="synonym">Kluyveromyces africanus</name>
    <dbReference type="NCBI Taxonomy" id="1071382"/>
    <lineage>
        <taxon>Eukaryota</taxon>
        <taxon>Fungi</taxon>
        <taxon>Dikarya</taxon>
        <taxon>Ascomycota</taxon>
        <taxon>Saccharomycotina</taxon>
        <taxon>Saccharomycetes</taxon>
        <taxon>Saccharomycetales</taxon>
        <taxon>Saccharomycetaceae</taxon>
        <taxon>Kazachstania</taxon>
    </lineage>
</organism>
<proteinExistence type="predicted"/>
<protein>
    <submittedName>
        <fullName evidence="2">Uncharacterized protein</fullName>
    </submittedName>
</protein>
<gene>
    <name evidence="2" type="primary">KAFR0A07840</name>
    <name evidence="2" type="ORF">KAFR_0A07840</name>
</gene>
<dbReference type="RefSeq" id="XP_003955353.1">
    <property type="nucleotide sequence ID" value="XM_003955304.1"/>
</dbReference>
<dbReference type="AlphaFoldDB" id="H2APB8"/>